<keyword evidence="4" id="KW-1185">Reference proteome</keyword>
<dbReference type="AlphaFoldDB" id="A0A5C5FP56"/>
<proteinExistence type="predicted"/>
<feature type="compositionally biased region" description="Low complexity" evidence="1">
    <location>
        <begin position="147"/>
        <end position="156"/>
    </location>
</feature>
<accession>A0A5C5FP56</accession>
<feature type="compositionally biased region" description="Basic and acidic residues" evidence="1">
    <location>
        <begin position="69"/>
        <end position="79"/>
    </location>
</feature>
<evidence type="ECO:0000259" key="2">
    <source>
        <dbReference type="PROSITE" id="PS50174"/>
    </source>
</evidence>
<evidence type="ECO:0000256" key="1">
    <source>
        <dbReference type="SAM" id="MobiDB-lite"/>
    </source>
</evidence>
<organism evidence="3 4">
    <name type="scientific">Rhodotorula diobovata</name>
    <dbReference type="NCBI Taxonomy" id="5288"/>
    <lineage>
        <taxon>Eukaryota</taxon>
        <taxon>Fungi</taxon>
        <taxon>Dikarya</taxon>
        <taxon>Basidiomycota</taxon>
        <taxon>Pucciniomycotina</taxon>
        <taxon>Microbotryomycetes</taxon>
        <taxon>Sporidiobolales</taxon>
        <taxon>Sporidiobolaceae</taxon>
        <taxon>Rhodotorula</taxon>
    </lineage>
</organism>
<dbReference type="GO" id="GO:0003676">
    <property type="term" value="F:nucleic acid binding"/>
    <property type="evidence" value="ECO:0007669"/>
    <property type="project" value="InterPro"/>
</dbReference>
<feature type="compositionally biased region" description="Low complexity" evidence="1">
    <location>
        <begin position="99"/>
        <end position="114"/>
    </location>
</feature>
<dbReference type="PANTHER" id="PTHR21032:SF0">
    <property type="entry name" value="G PATCH DOMAIN-CONTAINING PROTEIN 11"/>
    <property type="match status" value="1"/>
</dbReference>
<protein>
    <recommendedName>
        <fullName evidence="2">G-patch domain-containing protein</fullName>
    </recommendedName>
</protein>
<feature type="region of interest" description="Disordered" evidence="1">
    <location>
        <begin position="321"/>
        <end position="341"/>
    </location>
</feature>
<dbReference type="Pfam" id="PF01585">
    <property type="entry name" value="G-patch"/>
    <property type="match status" value="1"/>
</dbReference>
<feature type="region of interest" description="Disordered" evidence="1">
    <location>
        <begin position="278"/>
        <end position="306"/>
    </location>
</feature>
<sequence length="395" mass="43085">MSLEDYEDLDFDDPRFLQLAAAAAPPAELSYAQKRKRALIRAEDKGRTKSRKQEEEDKRAEGLGTNLIHRAERDGDDSKALQMMKSMGYKPGEALGRQADAASATSTSTSAAAGGAAGGPSRGGLGFARASFAPVGDSAGSRTGGSPAPAATAPQARTEPIRFEMRAARTGLGVPQASRLKPYLSAPSSSGAAPSAANADPSTLPDLAGYLSHRKSTVDERRAHGLLRALRRTCEELDRRAGETESYMWRDPEEEERDADKLRRKKVFDRIDQELESDEEKGAVFGETKSGREGRGELAYERGTSGTVVELEEDDAEEDATEAASGAAERRTAAQVKQDEADEAEEWFAMDVRSRLALMLTYLRNKYHYCFWCGCQYNDAEDLEENCPGTEEEHQ</sequence>
<dbReference type="Proteomes" id="UP000311382">
    <property type="component" value="Unassembled WGS sequence"/>
</dbReference>
<dbReference type="InterPro" id="IPR025239">
    <property type="entry name" value="DUF4187"/>
</dbReference>
<dbReference type="EMBL" id="SOZI01000178">
    <property type="protein sequence ID" value="TNY17744.1"/>
    <property type="molecule type" value="Genomic_DNA"/>
</dbReference>
<feature type="domain" description="G-patch" evidence="2">
    <location>
        <begin position="76"/>
        <end position="130"/>
    </location>
</feature>
<name>A0A5C5FP56_9BASI</name>
<comment type="caution">
    <text evidence="3">The sequence shown here is derived from an EMBL/GenBank/DDBJ whole genome shotgun (WGS) entry which is preliminary data.</text>
</comment>
<dbReference type="GO" id="GO:0000776">
    <property type="term" value="C:kinetochore"/>
    <property type="evidence" value="ECO:0007669"/>
    <property type="project" value="TreeGrafter"/>
</dbReference>
<feature type="compositionally biased region" description="Low complexity" evidence="1">
    <location>
        <begin position="185"/>
        <end position="202"/>
    </location>
</feature>
<evidence type="ECO:0000313" key="3">
    <source>
        <dbReference type="EMBL" id="TNY17744.1"/>
    </source>
</evidence>
<dbReference type="InterPro" id="IPR039249">
    <property type="entry name" value="GPATCH11"/>
</dbReference>
<dbReference type="SMART" id="SM01173">
    <property type="entry name" value="DUF4187"/>
    <property type="match status" value="1"/>
</dbReference>
<feature type="region of interest" description="Disordered" evidence="1">
    <location>
        <begin position="135"/>
        <end position="208"/>
    </location>
</feature>
<dbReference type="PROSITE" id="PS50174">
    <property type="entry name" value="G_PATCH"/>
    <property type="match status" value="1"/>
</dbReference>
<feature type="region of interest" description="Disordered" evidence="1">
    <location>
        <begin position="40"/>
        <end position="120"/>
    </location>
</feature>
<reference evidence="3 4" key="1">
    <citation type="submission" date="2019-03" db="EMBL/GenBank/DDBJ databases">
        <title>Rhodosporidium diobovatum UCD-FST 08-225 genome sequencing, assembly, and annotation.</title>
        <authorList>
            <person name="Fakankun I.U."/>
            <person name="Fristensky B."/>
            <person name="Levin D.B."/>
        </authorList>
    </citation>
    <scope>NUCLEOTIDE SEQUENCE [LARGE SCALE GENOMIC DNA]</scope>
    <source>
        <strain evidence="3 4">UCD-FST 08-225</strain>
    </source>
</reference>
<feature type="compositionally biased region" description="Basic and acidic residues" evidence="1">
    <location>
        <begin position="40"/>
        <end position="61"/>
    </location>
</feature>
<feature type="compositionally biased region" description="Basic and acidic residues" evidence="1">
    <location>
        <begin position="289"/>
        <end position="300"/>
    </location>
</feature>
<dbReference type="OrthoDB" id="786951at2759"/>
<gene>
    <name evidence="3" type="ORF">DMC30DRAFT_429163</name>
</gene>
<evidence type="ECO:0000313" key="4">
    <source>
        <dbReference type="Proteomes" id="UP000311382"/>
    </source>
</evidence>
<dbReference type="Pfam" id="PF13821">
    <property type="entry name" value="DUF4187"/>
    <property type="match status" value="1"/>
</dbReference>
<dbReference type="InterPro" id="IPR000467">
    <property type="entry name" value="G_patch_dom"/>
</dbReference>
<dbReference type="PANTHER" id="PTHR21032">
    <property type="entry name" value="G PATCH DOMAIN-CONTAINING PROTEIN 11"/>
    <property type="match status" value="1"/>
</dbReference>